<protein>
    <submittedName>
        <fullName evidence="1">Uncharacterized protein</fullName>
    </submittedName>
</protein>
<dbReference type="EMBL" id="BNEC01000003">
    <property type="protein sequence ID" value="GHI68013.1"/>
    <property type="molecule type" value="Genomic_DNA"/>
</dbReference>
<proteinExistence type="predicted"/>
<evidence type="ECO:0000313" key="2">
    <source>
        <dbReference type="Proteomes" id="UP000613974"/>
    </source>
</evidence>
<keyword evidence="2" id="KW-1185">Reference proteome</keyword>
<dbReference type="Proteomes" id="UP000613974">
    <property type="component" value="Unassembled WGS sequence"/>
</dbReference>
<reference evidence="2" key="1">
    <citation type="submission" date="2023-07" db="EMBL/GenBank/DDBJ databases">
        <title>Whole genome shotgun sequence of Streptomyces nojiriensis NBRC 13794.</title>
        <authorList>
            <person name="Komaki H."/>
            <person name="Tamura T."/>
        </authorList>
    </citation>
    <scope>NUCLEOTIDE SEQUENCE [LARGE SCALE GENOMIC DNA]</scope>
    <source>
        <strain evidence="2">NBRC 13794</strain>
    </source>
</reference>
<dbReference type="GeneID" id="95594321"/>
<name>A0ABQ3SIP2_9ACTN</name>
<comment type="caution">
    <text evidence="1">The sequence shown here is derived from an EMBL/GenBank/DDBJ whole genome shotgun (WGS) entry which is preliminary data.</text>
</comment>
<dbReference type="RefSeq" id="WP_189745203.1">
    <property type="nucleotide sequence ID" value="NZ_BMRL01000017.1"/>
</dbReference>
<accession>A0ABQ3SIP2</accession>
<gene>
    <name evidence="1" type="ORF">Snoj_19310</name>
</gene>
<evidence type="ECO:0000313" key="1">
    <source>
        <dbReference type="EMBL" id="GHI68013.1"/>
    </source>
</evidence>
<sequence length="418" mass="45407">MPFSVPGLADDLTPDLLDRWNKEIDRQFRTLEPDLGSKFFTLEPDDPAAERVAVTWFGNPAEPEFCFDAATARALSDWGVRGRRALHNEYCEYAVISAADTEGRMRPKRVQVTTELPEYYLMLAEHAPARLREILTGTLGTEPRWQELYGPAVADPQALSPAQRRVAFARHLTGHGQHRDLIDAGVPADPAGSLNAVNALFMAHPINGLDDLIYIVMFGAQPYARRNSAGGFEPAGRDQIFRQQPGLEALSCRHADPAAALAAADAAFHGRTVSFADPLGMYIQQFTSEVFLFEGGPVPEPWIRLGRGRQGLVQRLEFGPPDDAPHFLDEITVVEGDAEEPLTGGYQVVRQVQVGPVVALGAPAPVPPGDFVVLADSTGAIRCRDASVCTDTVGPLKEAFDAETLRPAPVGSRPRGGR</sequence>
<organism evidence="1 2">
    <name type="scientific">Streptomyces nojiriensis</name>
    <dbReference type="NCBI Taxonomy" id="66374"/>
    <lineage>
        <taxon>Bacteria</taxon>
        <taxon>Bacillati</taxon>
        <taxon>Actinomycetota</taxon>
        <taxon>Actinomycetes</taxon>
        <taxon>Kitasatosporales</taxon>
        <taxon>Streptomycetaceae</taxon>
        <taxon>Streptomyces</taxon>
    </lineage>
</organism>